<comment type="cofactor">
    <cofactor evidence="1 5">
        <name>pyridoxal 5'-phosphate</name>
        <dbReference type="ChEBI" id="CHEBI:597326"/>
    </cofactor>
</comment>
<evidence type="ECO:0000256" key="5">
    <source>
        <dbReference type="PIRNR" id="PIRNR038940"/>
    </source>
</evidence>
<dbReference type="InterPro" id="IPR015422">
    <property type="entry name" value="PyrdxlP-dep_Trfase_small"/>
</dbReference>
<comment type="caution">
    <text evidence="7">The sequence shown here is derived from an EMBL/GenBank/DDBJ whole genome shotgun (WGS) entry which is preliminary data.</text>
</comment>
<feature type="domain" description="Aromatic amino acid beta-eliminating lyase/threonine aldolase" evidence="6">
    <location>
        <begin position="4"/>
        <end position="291"/>
    </location>
</feature>
<keyword evidence="4 5" id="KW-0663">Pyridoxal phosphate</keyword>
<dbReference type="InterPro" id="IPR026273">
    <property type="entry name" value="Low_specificity_L-TA_bact"/>
</dbReference>
<reference evidence="7" key="1">
    <citation type="submission" date="2022-12" db="EMBL/GenBank/DDBJ databases">
        <title>Bacterial isolates from different developmental stages of Nematostella vectensis.</title>
        <authorList>
            <person name="Fraune S."/>
        </authorList>
    </citation>
    <scope>NUCLEOTIDE SEQUENCE</scope>
    <source>
        <strain evidence="7">G21630-S1</strain>
    </source>
</reference>
<keyword evidence="8" id="KW-1185">Reference proteome</keyword>
<comment type="catalytic activity">
    <reaction evidence="5">
        <text>L-threonine = acetaldehyde + glycine</text>
        <dbReference type="Rhea" id="RHEA:19625"/>
        <dbReference type="ChEBI" id="CHEBI:15343"/>
        <dbReference type="ChEBI" id="CHEBI:57305"/>
        <dbReference type="ChEBI" id="CHEBI:57926"/>
        <dbReference type="EC" id="4.1.2.48"/>
    </reaction>
</comment>
<dbReference type="InterPro" id="IPR001597">
    <property type="entry name" value="ArAA_b-elim_lyase/Thr_aldolase"/>
</dbReference>
<evidence type="ECO:0000313" key="8">
    <source>
        <dbReference type="Proteomes" id="UP001069802"/>
    </source>
</evidence>
<sequence length="343" mass="36842">MTNFASDNVTGISPAILEAISAANQDYAASSYGADKWTAGLSEQASEIFEKDVTVFPVISGTAANVLPISSLTPSYGAIYCHEYAHIHTDECGASEFYTGGAKLLSLSGEHAKFSAEKLSASIFGRGVARHAQPALVSVTQTTEAGTLYQVDEVAAISAVARENGMKVHMDGARFANAVAGLGCSPADITWRAGVDVLSFGATKNGAMGAELVVFFNKADSRELEHRRVRGGHYLSKMRFVSAQLSAYLAKDLWLENARRANAMAKRLVDHLKEIPAVSFVHPVEANILFLSMPKKMARSLKDAGFEFYEMSETDPVLVRLVLSFNSSEADVDRFGDIAKSLA</sequence>
<dbReference type="EC" id="4.1.2.48" evidence="5"/>
<evidence type="ECO:0000256" key="2">
    <source>
        <dbReference type="ARBA" id="ARBA00006966"/>
    </source>
</evidence>
<comment type="function">
    <text evidence="5">Catalyzes the cleavage of L-allo-threonine and L-threonine to glycine and acetaldehyde.</text>
</comment>
<dbReference type="PIRSF" id="PIRSF038940">
    <property type="entry name" value="Low_specificity_LTA"/>
    <property type="match status" value="1"/>
</dbReference>
<dbReference type="SUPFAM" id="SSF53383">
    <property type="entry name" value="PLP-dependent transferases"/>
    <property type="match status" value="1"/>
</dbReference>
<accession>A0ABT4LI69</accession>
<dbReference type="CDD" id="cd06502">
    <property type="entry name" value="TA_like"/>
    <property type="match status" value="1"/>
</dbReference>
<dbReference type="Gene3D" id="3.40.640.10">
    <property type="entry name" value="Type I PLP-dependent aspartate aminotransferase-like (Major domain)"/>
    <property type="match status" value="1"/>
</dbReference>
<comment type="catalytic activity">
    <reaction evidence="5">
        <text>L-allo-threonine = acetaldehyde + glycine</text>
        <dbReference type="Rhea" id="RHEA:26209"/>
        <dbReference type="ChEBI" id="CHEBI:15343"/>
        <dbReference type="ChEBI" id="CHEBI:57305"/>
        <dbReference type="ChEBI" id="CHEBI:58585"/>
        <dbReference type="EC" id="4.1.2.48"/>
    </reaction>
</comment>
<evidence type="ECO:0000256" key="1">
    <source>
        <dbReference type="ARBA" id="ARBA00001933"/>
    </source>
</evidence>
<protein>
    <recommendedName>
        <fullName evidence="5">L-threonine aldolase</fullName>
        <ecNumber evidence="5">4.1.2.48</ecNumber>
    </recommendedName>
</protein>
<evidence type="ECO:0000256" key="4">
    <source>
        <dbReference type="ARBA" id="ARBA00022898"/>
    </source>
</evidence>
<dbReference type="EMBL" id="JAPWGY010000002">
    <property type="protein sequence ID" value="MCZ4280787.1"/>
    <property type="molecule type" value="Genomic_DNA"/>
</dbReference>
<dbReference type="InterPro" id="IPR015421">
    <property type="entry name" value="PyrdxlP-dep_Trfase_major"/>
</dbReference>
<evidence type="ECO:0000256" key="3">
    <source>
        <dbReference type="ARBA" id="ARBA00011881"/>
    </source>
</evidence>
<dbReference type="PANTHER" id="PTHR48097">
    <property type="entry name" value="L-THREONINE ALDOLASE-RELATED"/>
    <property type="match status" value="1"/>
</dbReference>
<dbReference type="RefSeq" id="WP_269422967.1">
    <property type="nucleotide sequence ID" value="NZ_JAPWGY010000002.1"/>
</dbReference>
<dbReference type="Proteomes" id="UP001069802">
    <property type="component" value="Unassembled WGS sequence"/>
</dbReference>
<dbReference type="Gene3D" id="3.90.1150.10">
    <property type="entry name" value="Aspartate Aminotransferase, domain 1"/>
    <property type="match status" value="1"/>
</dbReference>
<evidence type="ECO:0000313" key="7">
    <source>
        <dbReference type="EMBL" id="MCZ4280787.1"/>
    </source>
</evidence>
<comment type="subunit">
    <text evidence="3">Homotetramer.</text>
</comment>
<keyword evidence="5" id="KW-0456">Lyase</keyword>
<proteinExistence type="inferred from homology"/>
<evidence type="ECO:0000259" key="6">
    <source>
        <dbReference type="Pfam" id="PF01212"/>
    </source>
</evidence>
<organism evidence="7 8">
    <name type="scientific">Kiloniella laminariae</name>
    <dbReference type="NCBI Taxonomy" id="454162"/>
    <lineage>
        <taxon>Bacteria</taxon>
        <taxon>Pseudomonadati</taxon>
        <taxon>Pseudomonadota</taxon>
        <taxon>Alphaproteobacteria</taxon>
        <taxon>Rhodospirillales</taxon>
        <taxon>Kiloniellaceae</taxon>
        <taxon>Kiloniella</taxon>
    </lineage>
</organism>
<comment type="similarity">
    <text evidence="2 5">Belongs to the threonine aldolase family.</text>
</comment>
<name>A0ABT4LI69_9PROT</name>
<dbReference type="Pfam" id="PF01212">
    <property type="entry name" value="Beta_elim_lyase"/>
    <property type="match status" value="1"/>
</dbReference>
<gene>
    <name evidence="7" type="ORF">O4H49_08360</name>
</gene>
<dbReference type="PANTHER" id="PTHR48097:SF5">
    <property type="entry name" value="LOW SPECIFICITY L-THREONINE ALDOLASE"/>
    <property type="match status" value="1"/>
</dbReference>
<dbReference type="InterPro" id="IPR015424">
    <property type="entry name" value="PyrdxlP-dep_Trfase"/>
</dbReference>